<keyword evidence="7 10" id="KW-0460">Magnesium</keyword>
<feature type="binding site" evidence="10">
    <location>
        <begin position="251"/>
        <end position="257"/>
    </location>
    <ligand>
        <name>GTP</name>
        <dbReference type="ChEBI" id="CHEBI:37565"/>
    </ligand>
</feature>
<keyword evidence="8 10" id="KW-0630">Potassium</keyword>
<feature type="binding site" evidence="10">
    <location>
        <position position="251"/>
    </location>
    <ligand>
        <name>K(+)</name>
        <dbReference type="ChEBI" id="CHEBI:29103"/>
    </ligand>
</feature>
<evidence type="ECO:0000256" key="11">
    <source>
        <dbReference type="RuleBase" id="RU003313"/>
    </source>
</evidence>
<feature type="binding site" evidence="10">
    <location>
        <position position="23"/>
    </location>
    <ligand>
        <name>(6S)-5-formyl-5,6,7,8-tetrahydrofolate</name>
        <dbReference type="ChEBI" id="CHEBI:57457"/>
    </ligand>
</feature>
<organism evidence="13 14">
    <name type="scientific">Paenibacillus nasutitermitis</name>
    <dbReference type="NCBI Taxonomy" id="1652958"/>
    <lineage>
        <taxon>Bacteria</taxon>
        <taxon>Bacillati</taxon>
        <taxon>Bacillota</taxon>
        <taxon>Bacilli</taxon>
        <taxon>Bacillales</taxon>
        <taxon>Paenibacillaceae</taxon>
        <taxon>Paenibacillus</taxon>
    </lineage>
</organism>
<comment type="subcellular location">
    <subcellularLocation>
        <location evidence="10">Cytoplasm</location>
    </subcellularLocation>
</comment>
<dbReference type="Pfam" id="PF01926">
    <property type="entry name" value="MMR_HSR1"/>
    <property type="match status" value="1"/>
</dbReference>
<dbReference type="HAMAP" id="MF_00379">
    <property type="entry name" value="GTPase_MnmE"/>
    <property type="match status" value="1"/>
</dbReference>
<protein>
    <recommendedName>
        <fullName evidence="10">tRNA modification GTPase MnmE</fullName>
        <ecNumber evidence="10">3.6.-.-</ecNumber>
    </recommendedName>
</protein>
<evidence type="ECO:0000256" key="4">
    <source>
        <dbReference type="ARBA" id="ARBA00022723"/>
    </source>
</evidence>
<keyword evidence="6 10" id="KW-0378">Hydrolase</keyword>
<dbReference type="GO" id="GO:0005829">
    <property type="term" value="C:cytosol"/>
    <property type="evidence" value="ECO:0007669"/>
    <property type="project" value="TreeGrafter"/>
</dbReference>
<dbReference type="AlphaFoldDB" id="A0A916ZK76"/>
<feature type="domain" description="TrmE-type G" evidence="12">
    <location>
        <begin position="222"/>
        <end position="381"/>
    </location>
</feature>
<dbReference type="CDD" id="cd04164">
    <property type="entry name" value="trmE"/>
    <property type="match status" value="1"/>
</dbReference>
<comment type="cofactor">
    <cofactor evidence="10">
        <name>K(+)</name>
        <dbReference type="ChEBI" id="CHEBI:29103"/>
    </cofactor>
    <text evidence="10">Binds 1 potassium ion per subunit.</text>
</comment>
<comment type="caution">
    <text evidence="10">Lacks conserved residue(s) required for the propagation of feature annotation.</text>
</comment>
<name>A0A916ZK76_9BACL</name>
<feature type="binding site" evidence="10">
    <location>
        <position position="257"/>
    </location>
    <ligand>
        <name>Mg(2+)</name>
        <dbReference type="ChEBI" id="CHEBI:18420"/>
    </ligand>
</feature>
<dbReference type="InterPro" id="IPR027266">
    <property type="entry name" value="TrmE/GcvT-like"/>
</dbReference>
<sequence>MMNEDTIAAISTAVGEGGIAVIRVSGSEAVRETAKLFRSKSNIEEVPSHTVHYGHIVNPSSGEIIEELLVTVMRGPRSFTAEDVVELSTHGGVVAVKRVLELLLKEGTVRIAEPGEFTKRAFLNGRIDLTQAEAVIDLIRSKSDRAFSVAMKQAEGALSRKVKALRHSLVELLAHIEVNIDYPEHDVTEMTNAYICQRSNEAIDEINLLLKTAAEGKILREGIVTAIVGRPNVGKSSLLNALVQENKAIVTEIAGTTRDVIEEFVTIGGIPLRLLDTAGIRETEDVVEKIGVERSRSALADADLILLMLNVSEPLQEDDRLLMEQLRGRQVVILLNKTDLPQAMDTEEIERLFPSDSIIRLSVLQETGLDQLEQVISRMFFSGQLESADLTYVSNVRHITLLGHAKQSLLDAMNATEIGIPIDIVQIDVRIAWEQLGELLGDSVSESLIDQIFSQFCLGK</sequence>
<dbReference type="Proteomes" id="UP000612456">
    <property type="component" value="Unassembled WGS sequence"/>
</dbReference>
<dbReference type="EMBL" id="BMHP01000014">
    <property type="protein sequence ID" value="GGE00591.1"/>
    <property type="molecule type" value="Genomic_DNA"/>
</dbReference>
<feature type="binding site" evidence="10">
    <location>
        <position position="232"/>
    </location>
    <ligand>
        <name>K(+)</name>
        <dbReference type="ChEBI" id="CHEBI:29103"/>
    </ligand>
</feature>
<dbReference type="FunFam" id="3.30.1360.120:FF:000003">
    <property type="entry name" value="tRNA modification GTPase MnmE"/>
    <property type="match status" value="1"/>
</dbReference>
<dbReference type="Pfam" id="PF12631">
    <property type="entry name" value="MnmE_helical"/>
    <property type="match status" value="1"/>
</dbReference>
<feature type="binding site" evidence="10">
    <location>
        <position position="86"/>
    </location>
    <ligand>
        <name>(6S)-5-formyl-5,6,7,8-tetrahydrofolate</name>
        <dbReference type="ChEBI" id="CHEBI:57457"/>
    </ligand>
</feature>
<comment type="caution">
    <text evidence="13">The sequence shown here is derived from an EMBL/GenBank/DDBJ whole genome shotgun (WGS) entry which is preliminary data.</text>
</comment>
<keyword evidence="2 10" id="KW-0963">Cytoplasm</keyword>
<evidence type="ECO:0000313" key="14">
    <source>
        <dbReference type="Proteomes" id="UP000612456"/>
    </source>
</evidence>
<dbReference type="InterPro" id="IPR004520">
    <property type="entry name" value="GTPase_MnmE"/>
</dbReference>
<dbReference type="InterPro" id="IPR031168">
    <property type="entry name" value="G_TrmE"/>
</dbReference>
<dbReference type="NCBIfam" id="TIGR00231">
    <property type="entry name" value="small_GTP"/>
    <property type="match status" value="1"/>
</dbReference>
<dbReference type="InterPro" id="IPR027417">
    <property type="entry name" value="P-loop_NTPase"/>
</dbReference>
<dbReference type="GO" id="GO:0042802">
    <property type="term" value="F:identical protein binding"/>
    <property type="evidence" value="ECO:0007669"/>
    <property type="project" value="UniProtKB-ARBA"/>
</dbReference>
<feature type="binding site" evidence="10">
    <location>
        <position position="256"/>
    </location>
    <ligand>
        <name>K(+)</name>
        <dbReference type="ChEBI" id="CHEBI:29103"/>
    </ligand>
</feature>
<feature type="binding site" evidence="10">
    <location>
        <position position="126"/>
    </location>
    <ligand>
        <name>(6S)-5-formyl-5,6,7,8-tetrahydrofolate</name>
        <dbReference type="ChEBI" id="CHEBI:57457"/>
    </ligand>
</feature>
<dbReference type="InterPro" id="IPR018948">
    <property type="entry name" value="GTP-bd_TrmE_N"/>
</dbReference>
<dbReference type="CDD" id="cd14858">
    <property type="entry name" value="TrmE_N"/>
    <property type="match status" value="1"/>
</dbReference>
<keyword evidence="4 10" id="KW-0479">Metal-binding</keyword>
<dbReference type="PANTHER" id="PTHR42714:SF2">
    <property type="entry name" value="TRNA MODIFICATION GTPASE GTPBP3, MITOCHONDRIAL"/>
    <property type="match status" value="1"/>
</dbReference>
<dbReference type="InterPro" id="IPR005225">
    <property type="entry name" value="Small_GTP-bd"/>
</dbReference>
<dbReference type="Gene3D" id="1.20.120.430">
    <property type="entry name" value="tRNA modification GTPase MnmE domain 2"/>
    <property type="match status" value="1"/>
</dbReference>
<dbReference type="SUPFAM" id="SSF116878">
    <property type="entry name" value="TrmE connector domain"/>
    <property type="match status" value="1"/>
</dbReference>
<dbReference type="GO" id="GO:0005525">
    <property type="term" value="F:GTP binding"/>
    <property type="evidence" value="ECO:0007669"/>
    <property type="project" value="UniProtKB-UniRule"/>
</dbReference>
<dbReference type="Gene3D" id="3.40.50.300">
    <property type="entry name" value="P-loop containing nucleotide triphosphate hydrolases"/>
    <property type="match status" value="1"/>
</dbReference>
<evidence type="ECO:0000313" key="13">
    <source>
        <dbReference type="EMBL" id="GGE00591.1"/>
    </source>
</evidence>
<dbReference type="GO" id="GO:0003924">
    <property type="term" value="F:GTPase activity"/>
    <property type="evidence" value="ECO:0007669"/>
    <property type="project" value="UniProtKB-UniRule"/>
</dbReference>
<keyword evidence="9 10" id="KW-0342">GTP-binding</keyword>
<comment type="similarity">
    <text evidence="1 10 11">Belongs to the TRAFAC class TrmE-Era-EngA-EngB-Septin-like GTPase superfamily. TrmE GTPase family.</text>
</comment>
<keyword evidence="14" id="KW-1185">Reference proteome</keyword>
<gene>
    <name evidence="10 13" type="primary">mnmE</name>
    <name evidence="10" type="synonym">trmE</name>
    <name evidence="13" type="ORF">GCM10010911_69370</name>
</gene>
<dbReference type="InterPro" id="IPR027368">
    <property type="entry name" value="MnmE_dom2"/>
</dbReference>
<dbReference type="GO" id="GO:0002098">
    <property type="term" value="P:tRNA wobble uridine modification"/>
    <property type="evidence" value="ECO:0007669"/>
    <property type="project" value="TreeGrafter"/>
</dbReference>
<feature type="binding site" evidence="10">
    <location>
        <position position="253"/>
    </location>
    <ligand>
        <name>K(+)</name>
        <dbReference type="ChEBI" id="CHEBI:29103"/>
    </ligand>
</feature>
<evidence type="ECO:0000256" key="9">
    <source>
        <dbReference type="ARBA" id="ARBA00023134"/>
    </source>
</evidence>
<evidence type="ECO:0000256" key="2">
    <source>
        <dbReference type="ARBA" id="ARBA00022490"/>
    </source>
</evidence>
<dbReference type="EC" id="3.6.-.-" evidence="10"/>
<evidence type="ECO:0000256" key="7">
    <source>
        <dbReference type="ARBA" id="ARBA00022842"/>
    </source>
</evidence>
<dbReference type="InterPro" id="IPR025867">
    <property type="entry name" value="MnmE_helical"/>
</dbReference>
<comment type="function">
    <text evidence="10">Exhibits a very high intrinsic GTPase hydrolysis rate. Involved in the addition of a carboxymethylaminomethyl (cmnm) group at the wobble position (U34) of certain tRNAs, forming tRNA-cmnm(5)s(2)U34.</text>
</comment>
<evidence type="ECO:0000256" key="5">
    <source>
        <dbReference type="ARBA" id="ARBA00022741"/>
    </source>
</evidence>
<dbReference type="NCBIfam" id="NF003661">
    <property type="entry name" value="PRK05291.1-3"/>
    <property type="match status" value="1"/>
</dbReference>
<evidence type="ECO:0000256" key="10">
    <source>
        <dbReference type="HAMAP-Rule" id="MF_00379"/>
    </source>
</evidence>
<dbReference type="Pfam" id="PF10396">
    <property type="entry name" value="TrmE_N"/>
    <property type="match status" value="1"/>
</dbReference>
<dbReference type="PROSITE" id="PS51709">
    <property type="entry name" value="G_TRME"/>
    <property type="match status" value="1"/>
</dbReference>
<keyword evidence="5 10" id="KW-0547">Nucleotide-binding</keyword>
<keyword evidence="3 10" id="KW-0819">tRNA processing</keyword>
<dbReference type="SUPFAM" id="SSF52540">
    <property type="entry name" value="P-loop containing nucleoside triphosphate hydrolases"/>
    <property type="match status" value="1"/>
</dbReference>
<feature type="binding site" evidence="10">
    <location>
        <begin position="232"/>
        <end position="237"/>
    </location>
    <ligand>
        <name>GTP</name>
        <dbReference type="ChEBI" id="CHEBI:37565"/>
    </ligand>
</feature>
<dbReference type="GO" id="GO:0030488">
    <property type="term" value="P:tRNA methylation"/>
    <property type="evidence" value="ECO:0007669"/>
    <property type="project" value="TreeGrafter"/>
</dbReference>
<dbReference type="GO" id="GO:0046872">
    <property type="term" value="F:metal ion binding"/>
    <property type="evidence" value="ECO:0007669"/>
    <property type="project" value="UniProtKB-KW"/>
</dbReference>
<dbReference type="Gene3D" id="3.30.1360.120">
    <property type="entry name" value="Probable tRNA modification gtpase trme, domain 1"/>
    <property type="match status" value="1"/>
</dbReference>
<evidence type="ECO:0000256" key="3">
    <source>
        <dbReference type="ARBA" id="ARBA00022694"/>
    </source>
</evidence>
<evidence type="ECO:0000259" key="12">
    <source>
        <dbReference type="PROSITE" id="PS51709"/>
    </source>
</evidence>
<feature type="binding site" evidence="10">
    <location>
        <position position="236"/>
    </location>
    <ligand>
        <name>Mg(2+)</name>
        <dbReference type="ChEBI" id="CHEBI:18420"/>
    </ligand>
</feature>
<comment type="subunit">
    <text evidence="10">Homodimer. Heterotetramer of two MnmE and two MnmG subunits.</text>
</comment>
<evidence type="ECO:0000256" key="8">
    <source>
        <dbReference type="ARBA" id="ARBA00022958"/>
    </source>
</evidence>
<reference evidence="13" key="1">
    <citation type="journal article" date="2014" name="Int. J. Syst. Evol. Microbiol.">
        <title>Complete genome sequence of Corynebacterium casei LMG S-19264T (=DSM 44701T), isolated from a smear-ripened cheese.</title>
        <authorList>
            <consortium name="US DOE Joint Genome Institute (JGI-PGF)"/>
            <person name="Walter F."/>
            <person name="Albersmeier A."/>
            <person name="Kalinowski J."/>
            <person name="Ruckert C."/>
        </authorList>
    </citation>
    <scope>NUCLEOTIDE SEQUENCE</scope>
    <source>
        <strain evidence="13">CGMCC 1.15178</strain>
    </source>
</reference>
<feature type="binding site" evidence="10">
    <location>
        <begin position="276"/>
        <end position="279"/>
    </location>
    <ligand>
        <name>GTP</name>
        <dbReference type="ChEBI" id="CHEBI:37565"/>
    </ligand>
</feature>
<evidence type="ECO:0000256" key="6">
    <source>
        <dbReference type="ARBA" id="ARBA00022801"/>
    </source>
</evidence>
<dbReference type="NCBIfam" id="TIGR00450">
    <property type="entry name" value="mnmE_trmE_thdF"/>
    <property type="match status" value="1"/>
</dbReference>
<accession>A0A916ZK76</accession>
<reference evidence="13" key="2">
    <citation type="submission" date="2020-09" db="EMBL/GenBank/DDBJ databases">
        <authorList>
            <person name="Sun Q."/>
            <person name="Zhou Y."/>
        </authorList>
    </citation>
    <scope>NUCLEOTIDE SEQUENCE</scope>
    <source>
        <strain evidence="13">CGMCC 1.15178</strain>
    </source>
</reference>
<evidence type="ECO:0000256" key="1">
    <source>
        <dbReference type="ARBA" id="ARBA00011043"/>
    </source>
</evidence>
<proteinExistence type="inferred from homology"/>
<dbReference type="InterPro" id="IPR006073">
    <property type="entry name" value="GTP-bd"/>
</dbReference>
<feature type="binding site" evidence="10">
    <location>
        <position position="460"/>
    </location>
    <ligand>
        <name>(6S)-5-formyl-5,6,7,8-tetrahydrofolate</name>
        <dbReference type="ChEBI" id="CHEBI:57457"/>
    </ligand>
</feature>
<dbReference type="FunFam" id="3.40.50.300:FF:000494">
    <property type="entry name" value="tRNA modification GTPase MnmE"/>
    <property type="match status" value="1"/>
</dbReference>
<dbReference type="PANTHER" id="PTHR42714">
    <property type="entry name" value="TRNA MODIFICATION GTPASE GTPBP3"/>
    <property type="match status" value="1"/>
</dbReference>